<dbReference type="AlphaFoldDB" id="A0A401GJA9"/>
<dbReference type="InParanoid" id="A0A401GJA9"/>
<dbReference type="STRING" id="139825.A0A401GJA9"/>
<sequence length="139" mass="15792">MTFSENMIFMHNCTDRTPEALCMQVLMLKILYLLFMMKGVAEYFYTNDLCVLVDVFLREIGNINEDNESIRLPTSWWLPPRAALAAHEDAAAHDTIEAHADRALAQGTVPQHHITAEREDIKARKYSQTADPPFPSIIG</sequence>
<proteinExistence type="predicted"/>
<dbReference type="RefSeq" id="XP_027613158.1">
    <property type="nucleotide sequence ID" value="XM_027757357.1"/>
</dbReference>
<dbReference type="PANTHER" id="PTHR13357:SF1">
    <property type="entry name" value="NCK-INTERACTING PROTEIN WITH SH3 DOMAIN"/>
    <property type="match status" value="1"/>
</dbReference>
<dbReference type="EMBL" id="BFAD01000004">
    <property type="protein sequence ID" value="GBE82245.1"/>
    <property type="molecule type" value="Genomic_DNA"/>
</dbReference>
<dbReference type="GO" id="GO:0000147">
    <property type="term" value="P:actin cortical patch assembly"/>
    <property type="evidence" value="ECO:0007669"/>
    <property type="project" value="TreeGrafter"/>
</dbReference>
<dbReference type="PANTHER" id="PTHR13357">
    <property type="entry name" value="SH3 ADAPTER PROTEIN SPIN90 NCK INTERACTING PROTEIN WITH SH3 DOMAIN"/>
    <property type="match status" value="1"/>
</dbReference>
<dbReference type="InterPro" id="IPR018556">
    <property type="entry name" value="SPIN90/Ldb17_LRD"/>
</dbReference>
<dbReference type="OrthoDB" id="445362at2759"/>
<evidence type="ECO:0000313" key="2">
    <source>
        <dbReference type="EMBL" id="GBE82245.1"/>
    </source>
</evidence>
<name>A0A401GJA9_9APHY</name>
<keyword evidence="3" id="KW-1185">Reference proteome</keyword>
<reference evidence="2 3" key="1">
    <citation type="journal article" date="2018" name="Sci. Rep.">
        <title>Genome sequence of the cauliflower mushroom Sparassis crispa (Hanabiratake) and its association with beneficial usage.</title>
        <authorList>
            <person name="Kiyama R."/>
            <person name="Furutani Y."/>
            <person name="Kawaguchi K."/>
            <person name="Nakanishi T."/>
        </authorList>
    </citation>
    <scope>NUCLEOTIDE SEQUENCE [LARGE SCALE GENOMIC DNA]</scope>
</reference>
<feature type="domain" description="SPIN90/Ldb17 leucine-rich" evidence="1">
    <location>
        <begin position="2"/>
        <end position="71"/>
    </location>
</feature>
<dbReference type="GeneID" id="38779162"/>
<organism evidence="2 3">
    <name type="scientific">Sparassis crispa</name>
    <dbReference type="NCBI Taxonomy" id="139825"/>
    <lineage>
        <taxon>Eukaryota</taxon>
        <taxon>Fungi</taxon>
        <taxon>Dikarya</taxon>
        <taxon>Basidiomycota</taxon>
        <taxon>Agaricomycotina</taxon>
        <taxon>Agaricomycetes</taxon>
        <taxon>Polyporales</taxon>
        <taxon>Sparassidaceae</taxon>
        <taxon>Sparassis</taxon>
    </lineage>
</organism>
<dbReference type="InterPro" id="IPR030125">
    <property type="entry name" value="SPIN90/Ldb17"/>
</dbReference>
<gene>
    <name evidence="2" type="ORF">SCP_0406290</name>
</gene>
<dbReference type="GO" id="GO:0006897">
    <property type="term" value="P:endocytosis"/>
    <property type="evidence" value="ECO:0007669"/>
    <property type="project" value="TreeGrafter"/>
</dbReference>
<accession>A0A401GJA9</accession>
<comment type="caution">
    <text evidence="2">The sequence shown here is derived from an EMBL/GenBank/DDBJ whole genome shotgun (WGS) entry which is preliminary data.</text>
</comment>
<dbReference type="Proteomes" id="UP000287166">
    <property type="component" value="Unassembled WGS sequence"/>
</dbReference>
<evidence type="ECO:0000259" key="1">
    <source>
        <dbReference type="Pfam" id="PF09431"/>
    </source>
</evidence>
<dbReference type="GO" id="GO:0030479">
    <property type="term" value="C:actin cortical patch"/>
    <property type="evidence" value="ECO:0007669"/>
    <property type="project" value="TreeGrafter"/>
</dbReference>
<protein>
    <recommendedName>
        <fullName evidence="1">SPIN90/Ldb17 leucine-rich domain-containing protein</fullName>
    </recommendedName>
</protein>
<dbReference type="GO" id="GO:0071933">
    <property type="term" value="F:Arp2/3 complex binding"/>
    <property type="evidence" value="ECO:0007669"/>
    <property type="project" value="TreeGrafter"/>
</dbReference>
<dbReference type="Pfam" id="PF09431">
    <property type="entry name" value="SPIN90_LRD"/>
    <property type="match status" value="1"/>
</dbReference>
<evidence type="ECO:0000313" key="3">
    <source>
        <dbReference type="Proteomes" id="UP000287166"/>
    </source>
</evidence>
<dbReference type="GO" id="GO:0051666">
    <property type="term" value="P:actin cortical patch localization"/>
    <property type="evidence" value="ECO:0007669"/>
    <property type="project" value="TreeGrafter"/>
</dbReference>